<evidence type="ECO:0000313" key="2">
    <source>
        <dbReference type="EMBL" id="TDF97871.1"/>
    </source>
</evidence>
<protein>
    <submittedName>
        <fullName evidence="2">Alpha/beta hydrolase</fullName>
    </submittedName>
</protein>
<dbReference type="Pfam" id="PF00561">
    <property type="entry name" value="Abhydrolase_1"/>
    <property type="match status" value="2"/>
</dbReference>
<keyword evidence="2" id="KW-0378">Hydrolase</keyword>
<sequence>METEVRRVVLRTGVTLPVLLTGPRRDVPLLLLHPWGESRRTFDRLVPALPGFRLIVPDLRGHGEADKPDGGYSLSEQAADVVALLDALHVTRAFVLGSSSGGYVAQQLAVSFPERVAALVLLGTPLSLTRRPDFADELARLTDPVSESWVRASLAWFPLERRVPTWFIEDRVRDGVRIPARAWSGVLEGLCAAVPPTETGLIQAPTLILWGALDLILPRSSQEKLADRISDSRLKVYPGVGHLVLWEVPELVAEDAALFLASVH</sequence>
<organism evidence="2 3">
    <name type="scientific">Arthrobacter terricola</name>
    <dbReference type="NCBI Taxonomy" id="2547396"/>
    <lineage>
        <taxon>Bacteria</taxon>
        <taxon>Bacillati</taxon>
        <taxon>Actinomycetota</taxon>
        <taxon>Actinomycetes</taxon>
        <taxon>Micrococcales</taxon>
        <taxon>Micrococcaceae</taxon>
        <taxon>Arthrobacter</taxon>
    </lineage>
</organism>
<reference evidence="2 3" key="1">
    <citation type="submission" date="2019-03" db="EMBL/GenBank/DDBJ databases">
        <title>Whole genome sequence of Arthrobacter sp JH1-1.</title>
        <authorList>
            <person name="Trinh H.N."/>
        </authorList>
    </citation>
    <scope>NUCLEOTIDE SEQUENCE [LARGE SCALE GENOMIC DNA]</scope>
    <source>
        <strain evidence="2 3">JH1-1</strain>
    </source>
</reference>
<accession>A0A4R5KQ73</accession>
<dbReference type="OrthoDB" id="2987348at2"/>
<dbReference type="InterPro" id="IPR050266">
    <property type="entry name" value="AB_hydrolase_sf"/>
</dbReference>
<evidence type="ECO:0000313" key="3">
    <source>
        <dbReference type="Proteomes" id="UP000295511"/>
    </source>
</evidence>
<comment type="caution">
    <text evidence="2">The sequence shown here is derived from an EMBL/GenBank/DDBJ whole genome shotgun (WGS) entry which is preliminary data.</text>
</comment>
<dbReference type="GO" id="GO:0016020">
    <property type="term" value="C:membrane"/>
    <property type="evidence" value="ECO:0007669"/>
    <property type="project" value="TreeGrafter"/>
</dbReference>
<feature type="domain" description="AB hydrolase-1" evidence="1">
    <location>
        <begin position="189"/>
        <end position="247"/>
    </location>
</feature>
<dbReference type="InterPro" id="IPR029058">
    <property type="entry name" value="AB_hydrolase_fold"/>
</dbReference>
<gene>
    <name evidence="2" type="ORF">E1809_07650</name>
</gene>
<dbReference type="RefSeq" id="WP_133203631.1">
    <property type="nucleotide sequence ID" value="NZ_SMRU01000007.1"/>
</dbReference>
<proteinExistence type="predicted"/>
<dbReference type="AlphaFoldDB" id="A0A4R5KQ73"/>
<feature type="domain" description="AB hydrolase-1" evidence="1">
    <location>
        <begin position="28"/>
        <end position="143"/>
    </location>
</feature>
<dbReference type="EMBL" id="SMRU01000007">
    <property type="protein sequence ID" value="TDF97871.1"/>
    <property type="molecule type" value="Genomic_DNA"/>
</dbReference>
<dbReference type="PRINTS" id="PR00111">
    <property type="entry name" value="ABHYDROLASE"/>
</dbReference>
<dbReference type="SUPFAM" id="SSF53474">
    <property type="entry name" value="alpha/beta-Hydrolases"/>
    <property type="match status" value="1"/>
</dbReference>
<evidence type="ECO:0000259" key="1">
    <source>
        <dbReference type="Pfam" id="PF00561"/>
    </source>
</evidence>
<keyword evidence="3" id="KW-1185">Reference proteome</keyword>
<name>A0A4R5KQ73_9MICC</name>
<dbReference type="PANTHER" id="PTHR43798:SF33">
    <property type="entry name" value="HYDROLASE, PUTATIVE (AFU_ORTHOLOGUE AFUA_2G14860)-RELATED"/>
    <property type="match status" value="1"/>
</dbReference>
<dbReference type="InterPro" id="IPR000073">
    <property type="entry name" value="AB_hydrolase_1"/>
</dbReference>
<dbReference type="PANTHER" id="PTHR43798">
    <property type="entry name" value="MONOACYLGLYCEROL LIPASE"/>
    <property type="match status" value="1"/>
</dbReference>
<dbReference type="Proteomes" id="UP000295511">
    <property type="component" value="Unassembled WGS sequence"/>
</dbReference>
<dbReference type="Gene3D" id="3.40.50.1820">
    <property type="entry name" value="alpha/beta hydrolase"/>
    <property type="match status" value="1"/>
</dbReference>
<dbReference type="GO" id="GO:0016787">
    <property type="term" value="F:hydrolase activity"/>
    <property type="evidence" value="ECO:0007669"/>
    <property type="project" value="UniProtKB-KW"/>
</dbReference>